<comment type="subcellular location">
    <subcellularLocation>
        <location evidence="1">Cell membrane</location>
        <topology evidence="1">Multi-pass membrane protein</topology>
    </subcellularLocation>
</comment>
<evidence type="ECO:0000256" key="2">
    <source>
        <dbReference type="ARBA" id="ARBA00022475"/>
    </source>
</evidence>
<evidence type="ECO:0000256" key="6">
    <source>
        <dbReference type="SAM" id="Phobius"/>
    </source>
</evidence>
<dbReference type="EMBL" id="JABBXD010000001">
    <property type="protein sequence ID" value="MBD3584938.1"/>
    <property type="molecule type" value="Genomic_DNA"/>
</dbReference>
<sequence>MLIIADMMLIIFTIICGLGATMSSAPFRSITFFITFGLAIALCWVRLDAPDVALAEAAIGAGLSGIVFLKAYKILSNSTDQERDDDQTIS</sequence>
<keyword evidence="4 6" id="KW-1133">Transmembrane helix</keyword>
<keyword evidence="3 6" id="KW-0812">Transmembrane</keyword>
<feature type="transmembrane region" description="Helical" evidence="6">
    <location>
        <begin position="30"/>
        <end position="47"/>
    </location>
</feature>
<name>A0ABR8LIB4_9ALTE</name>
<comment type="caution">
    <text evidence="8">The sequence shown here is derived from an EMBL/GenBank/DDBJ whole genome shotgun (WGS) entry which is preliminary data.</text>
</comment>
<dbReference type="InterPro" id="IPR042106">
    <property type="entry name" value="Nuo/plastoQ_OxRdtase_6_NuoJ"/>
</dbReference>
<gene>
    <name evidence="8" type="ORF">HHX48_04200</name>
</gene>
<accession>A0ABR8LIB4</accession>
<evidence type="ECO:0000256" key="1">
    <source>
        <dbReference type="ARBA" id="ARBA00004651"/>
    </source>
</evidence>
<organism evidence="8 9">
    <name type="scientific">Salinimonas profundi</name>
    <dbReference type="NCBI Taxonomy" id="2729140"/>
    <lineage>
        <taxon>Bacteria</taxon>
        <taxon>Pseudomonadati</taxon>
        <taxon>Pseudomonadota</taxon>
        <taxon>Gammaproteobacteria</taxon>
        <taxon>Alteromonadales</taxon>
        <taxon>Alteromonadaceae</taxon>
        <taxon>Alteromonas/Salinimonas group</taxon>
        <taxon>Salinimonas</taxon>
    </lineage>
</organism>
<keyword evidence="9" id="KW-1185">Reference proteome</keyword>
<protein>
    <submittedName>
        <fullName evidence="8">DUF4040 domain-containing protein</fullName>
    </submittedName>
</protein>
<evidence type="ECO:0000256" key="5">
    <source>
        <dbReference type="ARBA" id="ARBA00023136"/>
    </source>
</evidence>
<evidence type="ECO:0000256" key="3">
    <source>
        <dbReference type="ARBA" id="ARBA00022692"/>
    </source>
</evidence>
<dbReference type="RefSeq" id="WP_191022461.1">
    <property type="nucleotide sequence ID" value="NZ_JABBXD010000001.1"/>
</dbReference>
<evidence type="ECO:0000259" key="7">
    <source>
        <dbReference type="Pfam" id="PF13244"/>
    </source>
</evidence>
<feature type="domain" description="MrpA C-terminal/MbhD" evidence="7">
    <location>
        <begin position="12"/>
        <end position="73"/>
    </location>
</feature>
<dbReference type="Pfam" id="PF13244">
    <property type="entry name" value="MbhD"/>
    <property type="match status" value="1"/>
</dbReference>
<evidence type="ECO:0000256" key="4">
    <source>
        <dbReference type="ARBA" id="ARBA00022989"/>
    </source>
</evidence>
<feature type="transmembrane region" description="Helical" evidence="6">
    <location>
        <begin position="6"/>
        <end position="23"/>
    </location>
</feature>
<evidence type="ECO:0000313" key="8">
    <source>
        <dbReference type="EMBL" id="MBD3584938.1"/>
    </source>
</evidence>
<dbReference type="Gene3D" id="1.20.120.1200">
    <property type="entry name" value="NADH-ubiquinone/plastoquinone oxidoreductase chain 6, subunit NuoJ"/>
    <property type="match status" value="1"/>
</dbReference>
<dbReference type="Proteomes" id="UP000624419">
    <property type="component" value="Unassembled WGS sequence"/>
</dbReference>
<dbReference type="InterPro" id="IPR025383">
    <property type="entry name" value="MrpA_C/MbhD"/>
</dbReference>
<keyword evidence="2" id="KW-1003">Cell membrane</keyword>
<feature type="transmembrane region" description="Helical" evidence="6">
    <location>
        <begin position="53"/>
        <end position="72"/>
    </location>
</feature>
<evidence type="ECO:0000313" key="9">
    <source>
        <dbReference type="Proteomes" id="UP000624419"/>
    </source>
</evidence>
<keyword evidence="5 6" id="KW-0472">Membrane</keyword>
<reference evidence="8 9" key="1">
    <citation type="submission" date="2020-04" db="EMBL/GenBank/DDBJ databases">
        <title>Salinimonas sp. HHU 13199.</title>
        <authorList>
            <person name="Cui X."/>
            <person name="Zhang D."/>
        </authorList>
    </citation>
    <scope>NUCLEOTIDE SEQUENCE [LARGE SCALE GENOMIC DNA]</scope>
    <source>
        <strain evidence="8 9">HHU 13199</strain>
    </source>
</reference>
<proteinExistence type="predicted"/>